<evidence type="ECO:0000256" key="7">
    <source>
        <dbReference type="ARBA" id="ARBA00022737"/>
    </source>
</evidence>
<evidence type="ECO:0000256" key="1">
    <source>
        <dbReference type="ARBA" id="ARBA00004245"/>
    </source>
</evidence>
<keyword evidence="10 15" id="KW-0472">Membrane</keyword>
<dbReference type="InterPro" id="IPR012315">
    <property type="entry name" value="KASH"/>
</dbReference>
<dbReference type="SMART" id="SM01249">
    <property type="entry name" value="KASH"/>
    <property type="match status" value="1"/>
</dbReference>
<feature type="coiled-coil region" evidence="16">
    <location>
        <begin position="2524"/>
        <end position="2558"/>
    </location>
</feature>
<dbReference type="FunFam" id="1.20.58.60:FF:000137">
    <property type="entry name" value="nesprin-1 isoform X2"/>
    <property type="match status" value="1"/>
</dbReference>
<keyword evidence="14" id="KW-0539">Nucleus</keyword>
<keyword evidence="4" id="KW-0963">Cytoplasm</keyword>
<evidence type="ECO:0000313" key="19">
    <source>
        <dbReference type="Ensembl" id="ENSCVAP00000020300.1"/>
    </source>
</evidence>
<evidence type="ECO:0000256" key="10">
    <source>
        <dbReference type="ARBA" id="ARBA00023136"/>
    </source>
</evidence>
<feature type="coiled-coil region" evidence="16">
    <location>
        <begin position="1795"/>
        <end position="1832"/>
    </location>
</feature>
<dbReference type="STRING" id="28743.ENSCVAP00000020300"/>
<keyword evidence="13" id="KW-0206">Cytoskeleton</keyword>
<evidence type="ECO:0000256" key="3">
    <source>
        <dbReference type="ARBA" id="ARBA00008619"/>
    </source>
</evidence>
<keyword evidence="9 16" id="KW-0175">Coiled coil</keyword>
<evidence type="ECO:0000259" key="18">
    <source>
        <dbReference type="PROSITE" id="PS51049"/>
    </source>
</evidence>
<feature type="region of interest" description="Disordered" evidence="17">
    <location>
        <begin position="1"/>
        <end position="21"/>
    </location>
</feature>
<feature type="region of interest" description="Disordered" evidence="17">
    <location>
        <begin position="2203"/>
        <end position="2293"/>
    </location>
</feature>
<dbReference type="OMA" id="NARWNHL"/>
<dbReference type="Gene3D" id="1.20.58.60">
    <property type="match status" value="12"/>
</dbReference>
<feature type="region of interest" description="Disordered" evidence="17">
    <location>
        <begin position="213"/>
        <end position="257"/>
    </location>
</feature>
<dbReference type="GO" id="GO:0005640">
    <property type="term" value="C:nuclear outer membrane"/>
    <property type="evidence" value="ECO:0007669"/>
    <property type="project" value="UniProtKB-SubCell"/>
</dbReference>
<evidence type="ECO:0000256" key="12">
    <source>
        <dbReference type="ARBA" id="ARBA00023203"/>
    </source>
</evidence>
<dbReference type="FunFam" id="1.20.58.60:FF:000233">
    <property type="entry name" value="nesprin-1 isoform X9"/>
    <property type="match status" value="1"/>
</dbReference>
<dbReference type="Pfam" id="PF10541">
    <property type="entry name" value="KASH"/>
    <property type="match status" value="1"/>
</dbReference>
<proteinExistence type="inferred from homology"/>
<dbReference type="CDD" id="cd00176">
    <property type="entry name" value="SPEC"/>
    <property type="match status" value="7"/>
</dbReference>
<dbReference type="FunFam" id="1.20.58.60:FF:000073">
    <property type="entry name" value="Nesprin-1 isoform 1"/>
    <property type="match status" value="1"/>
</dbReference>
<reference evidence="19" key="2">
    <citation type="submission" date="2025-09" db="UniProtKB">
        <authorList>
            <consortium name="Ensembl"/>
        </authorList>
    </citation>
    <scope>IDENTIFICATION</scope>
</reference>
<feature type="coiled-coil region" evidence="16">
    <location>
        <begin position="79"/>
        <end position="106"/>
    </location>
</feature>
<dbReference type="InterPro" id="IPR056887">
    <property type="entry name" value="SYNE1/2_dom"/>
</dbReference>
<dbReference type="GO" id="GO:0003779">
    <property type="term" value="F:actin binding"/>
    <property type="evidence" value="ECO:0007669"/>
    <property type="project" value="UniProtKB-KW"/>
</dbReference>
<keyword evidence="12" id="KW-0009">Actin-binding</keyword>
<comment type="similarity">
    <text evidence="3">Belongs to the nesprin family.</text>
</comment>
<dbReference type="Pfam" id="PF00435">
    <property type="entry name" value="Spectrin"/>
    <property type="match status" value="7"/>
</dbReference>
<evidence type="ECO:0000256" key="8">
    <source>
        <dbReference type="ARBA" id="ARBA00022989"/>
    </source>
</evidence>
<feature type="compositionally biased region" description="Basic and acidic residues" evidence="17">
    <location>
        <begin position="2262"/>
        <end position="2293"/>
    </location>
</feature>
<reference evidence="19" key="1">
    <citation type="submission" date="2025-08" db="UniProtKB">
        <authorList>
            <consortium name="Ensembl"/>
        </authorList>
    </citation>
    <scope>IDENTIFICATION</scope>
</reference>
<keyword evidence="11" id="KW-1015">Disulfide bond</keyword>
<evidence type="ECO:0000256" key="5">
    <source>
        <dbReference type="ARBA" id="ARBA00022553"/>
    </source>
</evidence>
<protein>
    <recommendedName>
        <fullName evidence="18">KASH domain-containing protein</fullName>
    </recommendedName>
</protein>
<accession>A0A3Q2G8Q7</accession>
<dbReference type="InterPro" id="IPR018159">
    <property type="entry name" value="Spectrin/alpha-actinin"/>
</dbReference>
<feature type="coiled-coil region" evidence="16">
    <location>
        <begin position="1275"/>
        <end position="1306"/>
    </location>
</feature>
<evidence type="ECO:0000256" key="2">
    <source>
        <dbReference type="ARBA" id="ARBA00004605"/>
    </source>
</evidence>
<keyword evidence="6 15" id="KW-0812">Transmembrane</keyword>
<keyword evidence="5" id="KW-0597">Phosphoprotein</keyword>
<evidence type="ECO:0000256" key="11">
    <source>
        <dbReference type="ARBA" id="ARBA00023157"/>
    </source>
</evidence>
<dbReference type="InterPro" id="IPR002017">
    <property type="entry name" value="Spectrin_repeat"/>
</dbReference>
<keyword evidence="20" id="KW-1185">Reference proteome</keyword>
<keyword evidence="8" id="KW-1133">Transmembrane helix</keyword>
<dbReference type="FunFam" id="1.20.58.60:FF:000115">
    <property type="entry name" value="nesprin-2 isoform X2"/>
    <property type="match status" value="1"/>
</dbReference>
<dbReference type="Pfam" id="PF25035">
    <property type="entry name" value="SYNE1"/>
    <property type="match status" value="1"/>
</dbReference>
<evidence type="ECO:0000256" key="16">
    <source>
        <dbReference type="SAM" id="Coils"/>
    </source>
</evidence>
<dbReference type="FunFam" id="1.20.58.60:FF:000041">
    <property type="entry name" value="Nesprin-1 isoform 1"/>
    <property type="match status" value="1"/>
</dbReference>
<dbReference type="PANTHER" id="PTHR14514:SF3">
    <property type="entry name" value="NESPRIN-1"/>
    <property type="match status" value="1"/>
</dbReference>
<evidence type="ECO:0000256" key="14">
    <source>
        <dbReference type="ARBA" id="ARBA00023242"/>
    </source>
</evidence>
<evidence type="ECO:0000256" key="15">
    <source>
        <dbReference type="PROSITE-ProRule" id="PRU00385"/>
    </source>
</evidence>
<dbReference type="PROSITE" id="PS51049">
    <property type="entry name" value="KASH"/>
    <property type="match status" value="1"/>
</dbReference>
<dbReference type="Ensembl" id="ENSCVAT00000014763.1">
    <property type="protein sequence ID" value="ENSCVAP00000020300.1"/>
    <property type="gene ID" value="ENSCVAG00000001570.1"/>
</dbReference>
<feature type="domain" description="KASH" evidence="18">
    <location>
        <begin position="2715"/>
        <end position="2774"/>
    </location>
</feature>
<dbReference type="GeneTree" id="ENSGT00940000154481"/>
<feature type="coiled-coil region" evidence="16">
    <location>
        <begin position="1142"/>
        <end position="1172"/>
    </location>
</feature>
<dbReference type="FunFam" id="1.20.58.60:FF:000126">
    <property type="entry name" value="Spectrin repeat containing, nuclear envelope 1a"/>
    <property type="match status" value="1"/>
</dbReference>
<comment type="subcellular location">
    <subcellularLocation>
        <location evidence="1">Cytoplasm</location>
        <location evidence="1">Cytoskeleton</location>
    </subcellularLocation>
    <subcellularLocation>
        <location evidence="2">Nucleus outer membrane</location>
        <topology evidence="2">Single-pass type IV membrane protein</topology>
        <orientation evidence="2">Cytoplasmic side</orientation>
    </subcellularLocation>
</comment>
<name>A0A3Q2G8Q7_CYPVA</name>
<dbReference type="GO" id="GO:0005856">
    <property type="term" value="C:cytoskeleton"/>
    <property type="evidence" value="ECO:0007669"/>
    <property type="project" value="UniProtKB-SubCell"/>
</dbReference>
<dbReference type="FunFam" id="1.20.58.60:FF:000112">
    <property type="entry name" value="nesprin-1 isoform X4"/>
    <property type="match status" value="1"/>
</dbReference>
<feature type="region of interest" description="Disordered" evidence="17">
    <location>
        <begin position="2391"/>
        <end position="2410"/>
    </location>
</feature>
<evidence type="ECO:0000313" key="20">
    <source>
        <dbReference type="Proteomes" id="UP000265020"/>
    </source>
</evidence>
<evidence type="ECO:0000256" key="9">
    <source>
        <dbReference type="ARBA" id="ARBA00023054"/>
    </source>
</evidence>
<feature type="topological domain" description="Perinuclear space" evidence="15">
    <location>
        <begin position="2745"/>
        <end position="2774"/>
    </location>
</feature>
<evidence type="ECO:0000256" key="4">
    <source>
        <dbReference type="ARBA" id="ARBA00022490"/>
    </source>
</evidence>
<feature type="topological domain" description="Cytoplasmic" evidence="15">
    <location>
        <begin position="1"/>
        <end position="2723"/>
    </location>
</feature>
<feature type="compositionally biased region" description="Polar residues" evidence="17">
    <location>
        <begin position="224"/>
        <end position="254"/>
    </location>
</feature>
<feature type="coiled-coil region" evidence="16">
    <location>
        <begin position="1043"/>
        <end position="1077"/>
    </location>
</feature>
<dbReference type="SUPFAM" id="SSF46966">
    <property type="entry name" value="Spectrin repeat"/>
    <property type="match status" value="15"/>
</dbReference>
<feature type="coiled-coil region" evidence="16">
    <location>
        <begin position="176"/>
        <end position="210"/>
    </location>
</feature>
<organism evidence="19 20">
    <name type="scientific">Cyprinodon variegatus</name>
    <name type="common">Sheepshead minnow</name>
    <dbReference type="NCBI Taxonomy" id="28743"/>
    <lineage>
        <taxon>Eukaryota</taxon>
        <taxon>Metazoa</taxon>
        <taxon>Chordata</taxon>
        <taxon>Craniata</taxon>
        <taxon>Vertebrata</taxon>
        <taxon>Euteleostomi</taxon>
        <taxon>Actinopterygii</taxon>
        <taxon>Neopterygii</taxon>
        <taxon>Teleostei</taxon>
        <taxon>Neoteleostei</taxon>
        <taxon>Acanthomorphata</taxon>
        <taxon>Ovalentaria</taxon>
        <taxon>Atherinomorphae</taxon>
        <taxon>Cyprinodontiformes</taxon>
        <taxon>Cyprinodontidae</taxon>
        <taxon>Cyprinodon</taxon>
    </lineage>
</organism>
<evidence type="ECO:0000256" key="17">
    <source>
        <dbReference type="SAM" id="MobiDB-lite"/>
    </source>
</evidence>
<dbReference type="SMART" id="SM00150">
    <property type="entry name" value="SPEC"/>
    <property type="match status" value="16"/>
</dbReference>
<dbReference type="PANTHER" id="PTHR14514">
    <property type="entry name" value="PKA ANCHORING PROTEIN"/>
    <property type="match status" value="1"/>
</dbReference>
<feature type="compositionally biased region" description="Acidic residues" evidence="17">
    <location>
        <begin position="2203"/>
        <end position="2217"/>
    </location>
</feature>
<keyword evidence="7" id="KW-0677">Repeat</keyword>
<evidence type="ECO:0000256" key="6">
    <source>
        <dbReference type="ARBA" id="ARBA00022692"/>
    </source>
</evidence>
<dbReference type="Proteomes" id="UP000265020">
    <property type="component" value="Unassembled WGS sequence"/>
</dbReference>
<evidence type="ECO:0000256" key="13">
    <source>
        <dbReference type="ARBA" id="ARBA00023212"/>
    </source>
</evidence>
<sequence>MESIEGALNESLEPSKTPESQMAAHQALMDEILMLQDEIAELRTCFSEELADCGDGKAGDQMALRSTLTVLGERMATIRMKASGKRQLLEEKLSEQLEEQRQEQALQRYHSEAEELDHWLLSTRATLSSALQPQNEDLDMEEQLIDCQNMLFEIEQKVSYLSELSVHSESLLLEGRAETKEEAEQLTLKLRSLKDSLMELQQMLQDKQVDIQGSLQEQEDSEPDSSLSQSPNVQDWLSQARSTRSQQHNDNLQRQRVKLQEQVEKQRKLLQSVASVGEELLNQHGTCNGDSEESVPGGVLLETETLSPLDQLRQRWENLNKDQSTKLQLSLSSLEQDQLSPVCMSVFRSEAPAQDPGSPRSLFEACSSFGTERVQQDLFAAVSAASSWLDSAENQMLSGPVLLSEDTESQLTNLEVDRKKNTCSQTTFNQALMEDTLEGLQERMGLLHSALEQHCENMRDTLQEHSAFQVSSTNELRMLFTGLTESKHQLLQKMHAFMKIYPINVLCPLQALSEVEESLRELEQKVTELRVRAEGLRPDQTSNQELLKLQDAYEELVLLVGSRRSSLNHSLSLKAQYEAALRDLTDLIDTAQDKMAADQKMTVVSVIEVQMLLDKHKEFFQGLECHMILTQTFYAKVSSLVAHRESQVLEETMALAHNVLKQAHRRGVELEGILESWSSLMQDYQGLCRQLDAVESSIPAVGLVEETEERLHERIGLYQRLKASLTEHQPQLYQVLEEGKRLLLSVSCSDLENQLTQLGEHWLSSTTKVNKELHRLDSTLKHWSRYQRESAELRHWLQSALDRLEFWTTQSVTVPQELETVRDHLCAFLEFSKEVDAKSSLRSSVLSTGNQLMRLKRVDTAGLRTAMGQVDTQWAELLTHIPVVQEKLHQLQMEKLASRHAITELMSWITLMETIIDEDQDKIIGAVGSDVVKNFLQKYKGFRIDLTCKQLTVDFVNQSVLQISSQDVEGKRSDKTDFAEKLGAMNRRWQILQGLIAEKIQILEGLLESWLEHENGVQALKTWLTLQEEKLKKKHRIEDVASVQNALKDCQEWEQLVKEKEKDLERAEERGNILIKDKKGDACSVVKETLKGLHQSWANVDQKVGQIKVNLRSVLEQWILYQRASEEINGYLMEGRYSVSRLHLLKGSLEAVQQQVESLENLQEDMDKQESSFRKFGSITHQLLKESHPSVAETLNRALQEVNARWNHLLEQISEQLRGSKSLLGLWQRHRLLYSQCVKAVQKQEERADRLLRSASDREITEEESSTWIKGCDDCLNDQNSVQQLLEQLQALEEQLKSQVDASSSASLRSDHLQLSHRLAVLEHALHRQQEVLQVACEGFREQLEALICKAKEAEEVLKESDPVGTPDLTVVQTSLEKLKENLLKLSSLSPDLERINELVYRLPVSDKDVKRLQNLNRAWAAHSAHLTERFSKLQSVLLQQQSFLQKCEAWMDFLSQTETKLAAEISGNYQSLLEQQRDHELFQAEMFSRQQILYSIISDGHRLLDLGQVDDSDDFSVKLALLSNQWQCVVRRAQQRRGIIDSLVRQWQNYQEMSEKLRRWLQEVTRDPDVLQPGEPVALQEARSLLGQIQLRERVLQRQQGVYILMVEAGRSLLLSADARAESTLQTELMEIQDRWRHAHHRLDQQKRELHGLLKNWERCEKGIDVSLEKLRAFKRKLSVPLPEHHEELHSEQMRCKELKSSVEGWTDDLTSLFKLRDSLEGLLSADDVTVLQERLQLLQRQWEEVCHQLSLRRQQVSEKLNEWAVFNEKNKELCEWLTQMESKVSQNGDISIEEMIEKLRKDYQEEISVAQENKQQLQTMGERLARASQDSKAAEIQHKLSKVGERWQHLLDLIAARVKKLRETLVAVQQLDKNMSSLRSWLSHIEAELSRPIVYETCDKQEIQRKLSQQQDLQRDIEKHSTGVASVLNLCEVLLHDCDACSTETECDSIQQATRGLDRRWRNICAMSMERRLKIEETWRLWQKFLDDYSKFEDWLKASEKTAALPNSSGVLYTVAKEELKKFEAFQRQVQECLTQLELINKQYRRLARENRTDSSHRLREMVHDGNKRWDHLQKRVAAILRRLKHFISQREEFETARDSILVWLTEMDLQLTNIEHFSECDVQAKIKQLRAFQQEIYLNTAKIELVFRQGEALIEKSEPLDAAVIEEELEELQRYCQEVFGRVDRYYKKLTRLPLADDDLDSSDRELDVEDSGDLPDLQWSESPVPRPSSRPTSGTAALIRADRSGRDTPASVDSIPLEWDHDYDLSRGLDSPRGRSDSDRTPDHEEKDEYLRTSVTVLSDVVIPESPEAYIKLTENTLKTSSGEPGQLEASLRQLDQALDAGRYHLQQREASASRSSSDVDSTYMGYMRLMGECRGSIDAVKKAEGELTEDEDDMPGLTNPASAETQSKGVIERWELIQAQSLSEKHRQKQNLRQWQQLISELQTMRAWLGQSEAELSRLRGLDVSTNIHTIQQRIKKLKELQKAMDSHKSEVLSINLSSADFLQSEPDSEEAWELRDRLKEMNSHWERLSNSLEDWREELQRALMQCQEFHEMSHGLLLWLENIDRRRNEVVPIPQRADYETLQHHHKTLMQIKCELLDSQQKATSLQELSTQLLVNSHGSECLEAREKVHVIWNRLRLLQREVSSDLELLEKRLEAVEAQQIGRALCCFSLLFGSSCSRSRWPGAAGCVSSRSDLLDGVSSQSSSSNHKSFLLRVLRAALPVQLLLLLLIGLACLVPMTEEDYSCHHANNFARSFHPMLRYTNGPPPI</sequence>
<feature type="compositionally biased region" description="Low complexity" evidence="17">
    <location>
        <begin position="2224"/>
        <end position="2237"/>
    </location>
</feature>